<dbReference type="Pfam" id="PF09685">
    <property type="entry name" value="MamF_MmsF"/>
    <property type="match status" value="1"/>
</dbReference>
<name>A0ABS9EGC7_9FLAO</name>
<keyword evidence="7" id="KW-1185">Reference proteome</keyword>
<gene>
    <name evidence="6" type="ORF">L1I30_09235</name>
</gene>
<evidence type="ECO:0000256" key="4">
    <source>
        <dbReference type="ARBA" id="ARBA00023136"/>
    </source>
</evidence>
<proteinExistence type="predicted"/>
<accession>A0ABS9EGC7</accession>
<feature type="transmembrane region" description="Helical" evidence="5">
    <location>
        <begin position="61"/>
        <end position="85"/>
    </location>
</feature>
<sequence>METYSSNPDKTVAAFLHLSTFSKYFIPFGNFIFPLIFWTAKKNDPFVDDHGKQAINFQISIFLYFVVLVCLGLAGIVLWGVSFGMNEPLIISEHLVKINDISQAFPLLVFLVVIATLLLGLLILEVVSVIAATMKAKEGLLYKYPLSINFINSTPVEKHQSKNEQFNNTQNQTL</sequence>
<keyword evidence="4 5" id="KW-0472">Membrane</keyword>
<dbReference type="Proteomes" id="UP001179363">
    <property type="component" value="Unassembled WGS sequence"/>
</dbReference>
<keyword evidence="2 5" id="KW-0812">Transmembrane</keyword>
<comment type="caution">
    <text evidence="6">The sequence shown here is derived from an EMBL/GenBank/DDBJ whole genome shotgun (WGS) entry which is preliminary data.</text>
</comment>
<protein>
    <submittedName>
        <fullName evidence="6">DUF4870 domain-containing protein</fullName>
    </submittedName>
</protein>
<comment type="subcellular location">
    <subcellularLocation>
        <location evidence="1">Membrane</location>
        <topology evidence="1">Multi-pass membrane protein</topology>
    </subcellularLocation>
</comment>
<feature type="transmembrane region" description="Helical" evidence="5">
    <location>
        <begin position="24"/>
        <end position="40"/>
    </location>
</feature>
<dbReference type="RefSeq" id="WP_236133991.1">
    <property type="nucleotide sequence ID" value="NZ_JAKGTH010000008.1"/>
</dbReference>
<reference evidence="6" key="1">
    <citation type="submission" date="2022-01" db="EMBL/GenBank/DDBJ databases">
        <title>Gillisia lutea sp. nov., isolated from marine plastic residues from the Malvarosa beach (Valencia, Spain).</title>
        <authorList>
            <person name="Vidal-Verdu A."/>
            <person name="Molina-Menor E."/>
            <person name="Satari L."/>
            <person name="Pascual J."/>
            <person name="Pereto J."/>
            <person name="Porcar M."/>
        </authorList>
    </citation>
    <scope>NUCLEOTIDE SEQUENCE</scope>
    <source>
        <strain evidence="6">M10.2A</strain>
    </source>
</reference>
<evidence type="ECO:0000256" key="1">
    <source>
        <dbReference type="ARBA" id="ARBA00004141"/>
    </source>
</evidence>
<evidence type="ECO:0000256" key="5">
    <source>
        <dbReference type="SAM" id="Phobius"/>
    </source>
</evidence>
<evidence type="ECO:0000256" key="2">
    <source>
        <dbReference type="ARBA" id="ARBA00022692"/>
    </source>
</evidence>
<dbReference type="EMBL" id="JAKGTH010000008">
    <property type="protein sequence ID" value="MCF4101848.1"/>
    <property type="molecule type" value="Genomic_DNA"/>
</dbReference>
<feature type="transmembrane region" description="Helical" evidence="5">
    <location>
        <begin position="105"/>
        <end position="133"/>
    </location>
</feature>
<keyword evidence="3 5" id="KW-1133">Transmembrane helix</keyword>
<evidence type="ECO:0000256" key="3">
    <source>
        <dbReference type="ARBA" id="ARBA00022989"/>
    </source>
</evidence>
<evidence type="ECO:0000313" key="6">
    <source>
        <dbReference type="EMBL" id="MCF4101848.1"/>
    </source>
</evidence>
<organism evidence="6 7">
    <name type="scientific">Gillisia lutea</name>
    <dbReference type="NCBI Taxonomy" id="2909668"/>
    <lineage>
        <taxon>Bacteria</taxon>
        <taxon>Pseudomonadati</taxon>
        <taxon>Bacteroidota</taxon>
        <taxon>Flavobacteriia</taxon>
        <taxon>Flavobacteriales</taxon>
        <taxon>Flavobacteriaceae</taxon>
        <taxon>Gillisia</taxon>
    </lineage>
</organism>
<dbReference type="InterPro" id="IPR019109">
    <property type="entry name" value="MamF_MmsF"/>
</dbReference>
<evidence type="ECO:0000313" key="7">
    <source>
        <dbReference type="Proteomes" id="UP001179363"/>
    </source>
</evidence>